<keyword evidence="4" id="KW-0560">Oxidoreductase</keyword>
<dbReference type="GO" id="GO:0004497">
    <property type="term" value="F:monooxygenase activity"/>
    <property type="evidence" value="ECO:0007669"/>
    <property type="project" value="UniProtKB-KW"/>
</dbReference>
<organism evidence="8 9">
    <name type="scientific">Extremus antarcticus</name>
    <dbReference type="NCBI Taxonomy" id="702011"/>
    <lineage>
        <taxon>Eukaryota</taxon>
        <taxon>Fungi</taxon>
        <taxon>Dikarya</taxon>
        <taxon>Ascomycota</taxon>
        <taxon>Pezizomycotina</taxon>
        <taxon>Dothideomycetes</taxon>
        <taxon>Dothideomycetidae</taxon>
        <taxon>Mycosphaerellales</taxon>
        <taxon>Extremaceae</taxon>
        <taxon>Extremus</taxon>
    </lineage>
</organism>
<proteinExistence type="inferred from homology"/>
<comment type="similarity">
    <text evidence="1">Belongs to the paxM FAD-dependent monooxygenase family.</text>
</comment>
<feature type="region of interest" description="Disordered" evidence="6">
    <location>
        <begin position="70"/>
        <end position="94"/>
    </location>
</feature>
<dbReference type="PANTHER" id="PTHR13789">
    <property type="entry name" value="MONOOXYGENASE"/>
    <property type="match status" value="1"/>
</dbReference>
<dbReference type="EMBL" id="JAWDJX010000014">
    <property type="protein sequence ID" value="KAK3053937.1"/>
    <property type="molecule type" value="Genomic_DNA"/>
</dbReference>
<evidence type="ECO:0000259" key="7">
    <source>
        <dbReference type="Pfam" id="PF01494"/>
    </source>
</evidence>
<reference evidence="8" key="1">
    <citation type="submission" date="2023-04" db="EMBL/GenBank/DDBJ databases">
        <title>Black Yeasts Isolated from many extreme environments.</title>
        <authorList>
            <person name="Coleine C."/>
            <person name="Stajich J.E."/>
            <person name="Selbmann L."/>
        </authorList>
    </citation>
    <scope>NUCLEOTIDE SEQUENCE</scope>
    <source>
        <strain evidence="8">CCFEE 5312</strain>
    </source>
</reference>
<keyword evidence="9" id="KW-1185">Reference proteome</keyword>
<dbReference type="PRINTS" id="PR00420">
    <property type="entry name" value="RNGMNOXGNASE"/>
</dbReference>
<evidence type="ECO:0000256" key="6">
    <source>
        <dbReference type="SAM" id="MobiDB-lite"/>
    </source>
</evidence>
<comment type="caution">
    <text evidence="8">The sequence shown here is derived from an EMBL/GenBank/DDBJ whole genome shotgun (WGS) entry which is preliminary data.</text>
</comment>
<evidence type="ECO:0000256" key="3">
    <source>
        <dbReference type="ARBA" id="ARBA00022827"/>
    </source>
</evidence>
<evidence type="ECO:0000313" key="9">
    <source>
        <dbReference type="Proteomes" id="UP001271007"/>
    </source>
</evidence>
<sequence length="491" mass="53722">MEGQMRTSTFDVAIIGAGIAGLAAAISMRRSGHDVTVYERSSFKMEVGAAINMPPQAVRIMRAWDLPTPMTSTEEHTLGQREPRSDHSQQSTFGGTILSGTQRVNFKTGQPMPGQKFDEIAEQYGAPFVSYHRADLHALLRTKAEELGAHIRLKSNVVDIDCRAGALSLSKDDASLEEIKHDLLIIADGINTSFILHAVGHDVPLNREGRMCFRTLIPTSKILANKKACSLYTSEDGAMTGFDGVSGSMNPQTGVMFIQYPCRGGELMNVAVFDKPREDRVHKEDWNSPATIEDALEPLSGFHEGFRALVRCADGMRAFTIALREPLPTYVNGRAVLIGDAAHPMLPSLAGGGSTSLEDAATLGVLFSDVSQDASLETVTSRLALYNAVRRPRDATQQVISNTMFKPQPASSLKDKIGDFYGGHLPDKVLGGWTKETCEFVCGYDVFVETEKAMRWAEERQWKDIDVLPDGLVQHFGDVKVAGLEENVRAF</sequence>
<evidence type="ECO:0000256" key="4">
    <source>
        <dbReference type="ARBA" id="ARBA00023002"/>
    </source>
</evidence>
<keyword evidence="2" id="KW-0285">Flavoprotein</keyword>
<dbReference type="InterPro" id="IPR050493">
    <property type="entry name" value="FAD-dep_Monooxygenase_BioMet"/>
</dbReference>
<protein>
    <recommendedName>
        <fullName evidence="7">FAD-binding domain-containing protein</fullName>
    </recommendedName>
</protein>
<evidence type="ECO:0000256" key="2">
    <source>
        <dbReference type="ARBA" id="ARBA00022630"/>
    </source>
</evidence>
<keyword evidence="3" id="KW-0274">FAD</keyword>
<evidence type="ECO:0000256" key="1">
    <source>
        <dbReference type="ARBA" id="ARBA00007992"/>
    </source>
</evidence>
<dbReference type="Pfam" id="PF01494">
    <property type="entry name" value="FAD_binding_3"/>
    <property type="match status" value="1"/>
</dbReference>
<dbReference type="AlphaFoldDB" id="A0AAJ0GDS3"/>
<dbReference type="PANTHER" id="PTHR13789:SF215">
    <property type="entry name" value="FAD-BINDING DOMAIN-CONTAINING PROTEIN-RELATED"/>
    <property type="match status" value="1"/>
</dbReference>
<dbReference type="InterPro" id="IPR036188">
    <property type="entry name" value="FAD/NAD-bd_sf"/>
</dbReference>
<accession>A0AAJ0GDS3</accession>
<dbReference type="InterPro" id="IPR002938">
    <property type="entry name" value="FAD-bd"/>
</dbReference>
<feature type="domain" description="FAD-binding" evidence="7">
    <location>
        <begin position="10"/>
        <end position="393"/>
    </location>
</feature>
<feature type="compositionally biased region" description="Basic and acidic residues" evidence="6">
    <location>
        <begin position="73"/>
        <end position="87"/>
    </location>
</feature>
<evidence type="ECO:0000256" key="5">
    <source>
        <dbReference type="ARBA" id="ARBA00023033"/>
    </source>
</evidence>
<dbReference type="SUPFAM" id="SSF54373">
    <property type="entry name" value="FAD-linked reductases, C-terminal domain"/>
    <property type="match status" value="1"/>
</dbReference>
<keyword evidence="5" id="KW-0503">Monooxygenase</keyword>
<dbReference type="SUPFAM" id="SSF51905">
    <property type="entry name" value="FAD/NAD(P)-binding domain"/>
    <property type="match status" value="1"/>
</dbReference>
<dbReference type="Proteomes" id="UP001271007">
    <property type="component" value="Unassembled WGS sequence"/>
</dbReference>
<name>A0AAJ0GDS3_9PEZI</name>
<dbReference type="GO" id="GO:0071949">
    <property type="term" value="F:FAD binding"/>
    <property type="evidence" value="ECO:0007669"/>
    <property type="project" value="InterPro"/>
</dbReference>
<gene>
    <name evidence="8" type="ORF">LTR09_005217</name>
</gene>
<dbReference type="Gene3D" id="3.50.50.60">
    <property type="entry name" value="FAD/NAD(P)-binding domain"/>
    <property type="match status" value="1"/>
</dbReference>
<evidence type="ECO:0000313" key="8">
    <source>
        <dbReference type="EMBL" id="KAK3053937.1"/>
    </source>
</evidence>